<dbReference type="SMART" id="SM00271">
    <property type="entry name" value="DnaJ"/>
    <property type="match status" value="1"/>
</dbReference>
<dbReference type="PROSITE" id="PS51352">
    <property type="entry name" value="THIOREDOXIN_2"/>
    <property type="match status" value="1"/>
</dbReference>
<dbReference type="CDD" id="cd06257">
    <property type="entry name" value="DnaJ"/>
    <property type="match status" value="1"/>
</dbReference>
<dbReference type="SUPFAM" id="SSF68906">
    <property type="entry name" value="SAP domain"/>
    <property type="match status" value="1"/>
</dbReference>
<keyword evidence="3" id="KW-0072">Autophagy</keyword>
<evidence type="ECO:0000256" key="3">
    <source>
        <dbReference type="ARBA" id="ARBA00023006"/>
    </source>
</evidence>
<dbReference type="SUPFAM" id="SSF52833">
    <property type="entry name" value="Thioredoxin-like"/>
    <property type="match status" value="1"/>
</dbReference>
<dbReference type="Pfam" id="PF00226">
    <property type="entry name" value="DnaJ"/>
    <property type="match status" value="1"/>
</dbReference>
<accession>A0A7S0GVX0</accession>
<dbReference type="PANTHER" id="PTHR45184:SF1">
    <property type="entry name" value="DNAJ PROTEIN ERDJ3A"/>
    <property type="match status" value="1"/>
</dbReference>
<keyword evidence="7" id="KW-0732">Signal</keyword>
<dbReference type="InterPro" id="IPR036361">
    <property type="entry name" value="SAP_dom_sf"/>
</dbReference>
<dbReference type="PANTHER" id="PTHR45184">
    <property type="entry name" value="DNAJ PROTEIN ERDJ3A"/>
    <property type="match status" value="1"/>
</dbReference>
<evidence type="ECO:0000313" key="10">
    <source>
        <dbReference type="EMBL" id="CAD8440249.1"/>
    </source>
</evidence>
<dbReference type="GO" id="GO:0005789">
    <property type="term" value="C:endoplasmic reticulum membrane"/>
    <property type="evidence" value="ECO:0007669"/>
    <property type="project" value="UniProtKB-SubCell"/>
</dbReference>
<evidence type="ECO:0000256" key="6">
    <source>
        <dbReference type="SAM" id="MobiDB-lite"/>
    </source>
</evidence>
<dbReference type="InterPro" id="IPR013766">
    <property type="entry name" value="Thioredoxin_domain"/>
</dbReference>
<feature type="compositionally biased region" description="Gly residues" evidence="6">
    <location>
        <begin position="96"/>
        <end position="127"/>
    </location>
</feature>
<protein>
    <recommendedName>
        <fullName evidence="2">DnaJ homolog subfamily C member 16</fullName>
    </recommendedName>
    <alternativeName>
        <fullName evidence="5">Endoplasmic reticulum DNA J domain-containing protein 8</fullName>
    </alternativeName>
</protein>
<dbReference type="AlphaFoldDB" id="A0A7S0GVX0"/>
<feature type="signal peptide" evidence="7">
    <location>
        <begin position="1"/>
        <end position="21"/>
    </location>
</feature>
<feature type="chain" id="PRO_5031227335" description="DnaJ homolog subfamily C member 16" evidence="7">
    <location>
        <begin position="22"/>
        <end position="470"/>
    </location>
</feature>
<comment type="function">
    <text evidence="4">Plays an important role in regulating the size of autophagosomes during the formation process.</text>
</comment>
<dbReference type="Gene3D" id="1.10.720.30">
    <property type="entry name" value="SAP domain"/>
    <property type="match status" value="1"/>
</dbReference>
<dbReference type="Gene3D" id="3.40.30.10">
    <property type="entry name" value="Glutaredoxin"/>
    <property type="match status" value="1"/>
</dbReference>
<evidence type="ECO:0000256" key="4">
    <source>
        <dbReference type="ARBA" id="ARBA00035002"/>
    </source>
</evidence>
<feature type="domain" description="Thioredoxin" evidence="9">
    <location>
        <begin position="169"/>
        <end position="292"/>
    </location>
</feature>
<sequence>MRLSRLLRAFLLASVLAFASAGRDFYKVLGIDRGADDRTLKKAYRSLALKHHPDKGGSEEKFAEISQAYDVLSDKDKRRVYDQYGEDGVKQHEQGGSPGGGFGHPGGGFGGFPGGFGGGFPGGGGGQQQFTFQFGGGGGGRGGGARDPFDLFAQMFGEEGGAGGRGGGQRGGGGGAPRSKENLYGKDSAVKSLKKTKFPGSDAKHVWLIEFYAPWCQHCKRLKPTMERLAKELEGFVKVGAVNCEKEKQLCGVEGVSSYPAIKLKKGSVTVSYDGERDLGSLKTWTLEQLPVRVSNVRKPEGLDAFLRNGCGAERACVVFFSDKTETPAWLKVAANELRGRFEFAEVRARNEALALRMADVATFPSLVLACDGDASRTANFAGSLRHEMTPKEVVDWVETFSSARGACDSIRSVPKTGTKLDASLPYETMRVSKLRAILAAHDIPCVLCAEKSDFTRAIRDFIDRKKNEL</sequence>
<dbReference type="PROSITE" id="PS00636">
    <property type="entry name" value="DNAJ_1"/>
    <property type="match status" value="1"/>
</dbReference>
<dbReference type="Gene3D" id="1.10.287.110">
    <property type="entry name" value="DnaJ domain"/>
    <property type="match status" value="1"/>
</dbReference>
<evidence type="ECO:0000259" key="9">
    <source>
        <dbReference type="PROSITE" id="PS51352"/>
    </source>
</evidence>
<dbReference type="PROSITE" id="PS50076">
    <property type="entry name" value="DNAJ_2"/>
    <property type="match status" value="1"/>
</dbReference>
<feature type="region of interest" description="Disordered" evidence="6">
    <location>
        <begin position="88"/>
        <end position="183"/>
    </location>
</feature>
<dbReference type="EMBL" id="HBEN01007574">
    <property type="protein sequence ID" value="CAD8440249.1"/>
    <property type="molecule type" value="Transcribed_RNA"/>
</dbReference>
<dbReference type="Pfam" id="PF00085">
    <property type="entry name" value="Thioredoxin"/>
    <property type="match status" value="1"/>
</dbReference>
<reference evidence="10" key="1">
    <citation type="submission" date="2021-01" db="EMBL/GenBank/DDBJ databases">
        <authorList>
            <person name="Corre E."/>
            <person name="Pelletier E."/>
            <person name="Niang G."/>
            <person name="Scheremetjew M."/>
            <person name="Finn R."/>
            <person name="Kale V."/>
            <person name="Holt S."/>
            <person name="Cochrane G."/>
            <person name="Meng A."/>
            <person name="Brown T."/>
            <person name="Cohen L."/>
        </authorList>
    </citation>
    <scope>NUCLEOTIDE SEQUENCE</scope>
    <source>
        <strain evidence="10">CCAC1681</strain>
    </source>
</reference>
<dbReference type="GO" id="GO:0006914">
    <property type="term" value="P:autophagy"/>
    <property type="evidence" value="ECO:0007669"/>
    <property type="project" value="UniProtKB-KW"/>
</dbReference>
<dbReference type="SUPFAM" id="SSF46565">
    <property type="entry name" value="Chaperone J-domain"/>
    <property type="match status" value="1"/>
</dbReference>
<gene>
    <name evidence="10" type="ORF">MSP1401_LOCUS6210</name>
</gene>
<evidence type="ECO:0000256" key="2">
    <source>
        <dbReference type="ARBA" id="ARBA00020921"/>
    </source>
</evidence>
<feature type="domain" description="J" evidence="8">
    <location>
        <begin position="24"/>
        <end position="85"/>
    </location>
</feature>
<dbReference type="CDD" id="cd02961">
    <property type="entry name" value="PDI_a_family"/>
    <property type="match status" value="1"/>
</dbReference>
<dbReference type="PRINTS" id="PR00625">
    <property type="entry name" value="JDOMAIN"/>
</dbReference>
<feature type="compositionally biased region" description="Gly residues" evidence="6">
    <location>
        <begin position="134"/>
        <end position="145"/>
    </location>
</feature>
<dbReference type="InterPro" id="IPR036869">
    <property type="entry name" value="J_dom_sf"/>
</dbReference>
<dbReference type="InterPro" id="IPR052842">
    <property type="entry name" value="ER_Co-chaperone"/>
</dbReference>
<name>A0A7S0GVX0_MICPS</name>
<evidence type="ECO:0000259" key="8">
    <source>
        <dbReference type="PROSITE" id="PS50076"/>
    </source>
</evidence>
<dbReference type="InterPro" id="IPR036249">
    <property type="entry name" value="Thioredoxin-like_sf"/>
</dbReference>
<evidence type="ECO:0000256" key="1">
    <source>
        <dbReference type="ARBA" id="ARBA00004163"/>
    </source>
</evidence>
<evidence type="ECO:0000256" key="7">
    <source>
        <dbReference type="SAM" id="SignalP"/>
    </source>
</evidence>
<dbReference type="InterPro" id="IPR001623">
    <property type="entry name" value="DnaJ_domain"/>
</dbReference>
<feature type="compositionally biased region" description="Gly residues" evidence="6">
    <location>
        <begin position="158"/>
        <end position="176"/>
    </location>
</feature>
<dbReference type="InterPro" id="IPR018253">
    <property type="entry name" value="DnaJ_domain_CS"/>
</dbReference>
<proteinExistence type="predicted"/>
<evidence type="ECO:0000256" key="5">
    <source>
        <dbReference type="ARBA" id="ARBA00035043"/>
    </source>
</evidence>
<organism evidence="10">
    <name type="scientific">Micromonas pusilla</name>
    <name type="common">Picoplanktonic green alga</name>
    <name type="synonym">Chromulina pusilla</name>
    <dbReference type="NCBI Taxonomy" id="38833"/>
    <lineage>
        <taxon>Eukaryota</taxon>
        <taxon>Viridiplantae</taxon>
        <taxon>Chlorophyta</taxon>
        <taxon>Mamiellophyceae</taxon>
        <taxon>Mamiellales</taxon>
        <taxon>Mamiellaceae</taxon>
        <taxon>Micromonas</taxon>
    </lineage>
</organism>
<comment type="subcellular location">
    <subcellularLocation>
        <location evidence="1">Endoplasmic reticulum membrane</location>
        <topology evidence="1">Single-pass type IV membrane protein</topology>
    </subcellularLocation>
</comment>